<feature type="domain" description="HTH tetR-type" evidence="5">
    <location>
        <begin position="9"/>
        <end position="69"/>
    </location>
</feature>
<evidence type="ECO:0000259" key="5">
    <source>
        <dbReference type="PROSITE" id="PS50977"/>
    </source>
</evidence>
<dbReference type="KEGG" id="msea:METESE_18140"/>
<dbReference type="PANTHER" id="PTHR30055">
    <property type="entry name" value="HTH-TYPE TRANSCRIPTIONAL REGULATOR RUTR"/>
    <property type="match status" value="1"/>
</dbReference>
<reference evidence="6" key="1">
    <citation type="journal article" date="2023" name="Int. J. Syst. Evol. Microbiol.">
        <title>Mesoterricola silvestris gen. nov., sp. nov., Mesoterricola sediminis sp. nov., Geothrix oryzae sp. nov., Geothrix edaphica sp. nov., Geothrix rubra sp. nov., and Geothrix limicola sp. nov., six novel members of Acidobacteriota isolated from soils.</title>
        <authorList>
            <person name="Itoh H."/>
            <person name="Sugisawa Y."/>
            <person name="Mise K."/>
            <person name="Xu Z."/>
            <person name="Kuniyasu M."/>
            <person name="Ushijima N."/>
            <person name="Kawano K."/>
            <person name="Kobayashi E."/>
            <person name="Shiratori Y."/>
            <person name="Masuda Y."/>
            <person name="Senoo K."/>
        </authorList>
    </citation>
    <scope>NUCLEOTIDE SEQUENCE</scope>
    <source>
        <strain evidence="6">W786</strain>
    </source>
</reference>
<keyword evidence="2 4" id="KW-0238">DNA-binding</keyword>
<dbReference type="GO" id="GO:0003700">
    <property type="term" value="F:DNA-binding transcription factor activity"/>
    <property type="evidence" value="ECO:0007669"/>
    <property type="project" value="TreeGrafter"/>
</dbReference>
<accession>A0AA48GPH1</accession>
<dbReference type="InterPro" id="IPR001647">
    <property type="entry name" value="HTH_TetR"/>
</dbReference>
<evidence type="ECO:0000256" key="1">
    <source>
        <dbReference type="ARBA" id="ARBA00023015"/>
    </source>
</evidence>
<dbReference type="EMBL" id="AP027081">
    <property type="protein sequence ID" value="BDU76856.1"/>
    <property type="molecule type" value="Genomic_DNA"/>
</dbReference>
<dbReference type="InterPro" id="IPR050109">
    <property type="entry name" value="HTH-type_TetR-like_transc_reg"/>
</dbReference>
<feature type="DNA-binding region" description="H-T-H motif" evidence="4">
    <location>
        <begin position="32"/>
        <end position="51"/>
    </location>
</feature>
<evidence type="ECO:0000256" key="2">
    <source>
        <dbReference type="ARBA" id="ARBA00023125"/>
    </source>
</evidence>
<keyword evidence="7" id="KW-1185">Reference proteome</keyword>
<dbReference type="GO" id="GO:0000976">
    <property type="term" value="F:transcription cis-regulatory region binding"/>
    <property type="evidence" value="ECO:0007669"/>
    <property type="project" value="TreeGrafter"/>
</dbReference>
<evidence type="ECO:0000313" key="6">
    <source>
        <dbReference type="EMBL" id="BDU76856.1"/>
    </source>
</evidence>
<keyword evidence="1" id="KW-0805">Transcription regulation</keyword>
<dbReference type="SUPFAM" id="SSF46689">
    <property type="entry name" value="Homeodomain-like"/>
    <property type="match status" value="1"/>
</dbReference>
<dbReference type="Gene3D" id="1.10.357.10">
    <property type="entry name" value="Tetracycline Repressor, domain 2"/>
    <property type="match status" value="1"/>
</dbReference>
<evidence type="ECO:0000256" key="3">
    <source>
        <dbReference type="ARBA" id="ARBA00023163"/>
    </source>
</evidence>
<dbReference type="InterPro" id="IPR015292">
    <property type="entry name" value="Tscrpt_reg_YbiH_C"/>
</dbReference>
<protein>
    <recommendedName>
        <fullName evidence="5">HTH tetR-type domain-containing protein</fullName>
    </recommendedName>
</protein>
<dbReference type="PANTHER" id="PTHR30055:SF234">
    <property type="entry name" value="HTH-TYPE TRANSCRIPTIONAL REGULATOR BETI"/>
    <property type="match status" value="1"/>
</dbReference>
<dbReference type="PRINTS" id="PR00455">
    <property type="entry name" value="HTHTETR"/>
</dbReference>
<dbReference type="PROSITE" id="PS50977">
    <property type="entry name" value="HTH_TETR_2"/>
    <property type="match status" value="1"/>
</dbReference>
<dbReference type="AlphaFoldDB" id="A0AA48GPH1"/>
<evidence type="ECO:0000256" key="4">
    <source>
        <dbReference type="PROSITE-ProRule" id="PRU00335"/>
    </source>
</evidence>
<name>A0AA48GPH1_9BACT</name>
<dbReference type="Pfam" id="PF00440">
    <property type="entry name" value="TetR_N"/>
    <property type="match status" value="1"/>
</dbReference>
<dbReference type="Pfam" id="PF09209">
    <property type="entry name" value="CecR_C"/>
    <property type="match status" value="1"/>
</dbReference>
<gene>
    <name evidence="6" type="ORF">METESE_18140</name>
</gene>
<dbReference type="Proteomes" id="UP001228113">
    <property type="component" value="Chromosome"/>
</dbReference>
<evidence type="ECO:0000313" key="7">
    <source>
        <dbReference type="Proteomes" id="UP001228113"/>
    </source>
</evidence>
<proteinExistence type="predicted"/>
<sequence length="228" mass="25501">MLGQKGPALDTKTAILHAALACFADHGYEGTSIRMIAERAGRPLSLLAHHFGNKENLYVEVFRYLFEWSMSSTPEAREPRDAAEAARFLREELHRTFKDMVQKHEDKNPLREQGTRLWLQEIREPRPALHDLIRNFAGPMATTIRNCLTVLRPDLNPDEIAFLGASIIGQVVGHGFMAGLNRIIWGDRPLPPVFQGAEILVEQTFHGLLREGAPAPVAAPARTRKAKA</sequence>
<keyword evidence="3" id="KW-0804">Transcription</keyword>
<organism evidence="6 7">
    <name type="scientific">Mesoterricola sediminis</name>
    <dbReference type="NCBI Taxonomy" id="2927980"/>
    <lineage>
        <taxon>Bacteria</taxon>
        <taxon>Pseudomonadati</taxon>
        <taxon>Acidobacteriota</taxon>
        <taxon>Holophagae</taxon>
        <taxon>Holophagales</taxon>
        <taxon>Holophagaceae</taxon>
        <taxon>Mesoterricola</taxon>
    </lineage>
</organism>
<dbReference type="InterPro" id="IPR009057">
    <property type="entry name" value="Homeodomain-like_sf"/>
</dbReference>
<dbReference type="RefSeq" id="WP_279342195.1">
    <property type="nucleotide sequence ID" value="NZ_AP027081.1"/>
</dbReference>